<dbReference type="EMBL" id="AODQ01000136">
    <property type="protein sequence ID" value="EMR01201.1"/>
    <property type="molecule type" value="Genomic_DNA"/>
</dbReference>
<dbReference type="OrthoDB" id="9799122at2"/>
<dbReference type="Gene3D" id="3.40.30.10">
    <property type="entry name" value="Glutaredoxin"/>
    <property type="match status" value="1"/>
</dbReference>
<evidence type="ECO:0000313" key="2">
    <source>
        <dbReference type="EMBL" id="EMR01201.1"/>
    </source>
</evidence>
<reference evidence="2 3" key="1">
    <citation type="journal article" date="2013" name="Genome Announc.">
        <title>Draft Genome Sequence of Cesiribacter andamanensis Strain AMV16T, Isolated from a Soil Sample from a Mud Volcano in the Andaman Islands, India.</title>
        <authorList>
            <person name="Shivaji S."/>
            <person name="Ara S."/>
            <person name="Begum Z."/>
            <person name="Srinivas T.N."/>
            <person name="Singh A."/>
            <person name="Kumar Pinnaka A."/>
        </authorList>
    </citation>
    <scope>NUCLEOTIDE SEQUENCE [LARGE SCALE GENOMIC DNA]</scope>
    <source>
        <strain evidence="2 3">AMV16</strain>
    </source>
</reference>
<accession>M7N1V3</accession>
<dbReference type="GO" id="GO:0016491">
    <property type="term" value="F:oxidoreductase activity"/>
    <property type="evidence" value="ECO:0007669"/>
    <property type="project" value="InterPro"/>
</dbReference>
<dbReference type="GO" id="GO:0016853">
    <property type="term" value="F:isomerase activity"/>
    <property type="evidence" value="ECO:0007669"/>
    <property type="project" value="UniProtKB-KW"/>
</dbReference>
<evidence type="ECO:0000313" key="3">
    <source>
        <dbReference type="Proteomes" id="UP000011910"/>
    </source>
</evidence>
<evidence type="ECO:0000259" key="1">
    <source>
        <dbReference type="Pfam" id="PF01323"/>
    </source>
</evidence>
<dbReference type="PANTHER" id="PTHR13887:SF41">
    <property type="entry name" value="THIOREDOXIN SUPERFAMILY PROTEIN"/>
    <property type="match status" value="1"/>
</dbReference>
<dbReference type="AlphaFoldDB" id="M7N1V3"/>
<protein>
    <submittedName>
        <fullName evidence="2">Protein-disulfide isomerase</fullName>
    </submittedName>
</protein>
<gene>
    <name evidence="2" type="ORF">ADICEAN_03681</name>
</gene>
<name>M7N1V3_9BACT</name>
<dbReference type="STRING" id="1279009.ADICEAN_03681"/>
<dbReference type="InterPro" id="IPR001853">
    <property type="entry name" value="DSBA-like_thioredoxin_dom"/>
</dbReference>
<dbReference type="RefSeq" id="WP_009197060.1">
    <property type="nucleotide sequence ID" value="NZ_AODQ01000136.1"/>
</dbReference>
<proteinExistence type="predicted"/>
<dbReference type="eggNOG" id="COG2761">
    <property type="taxonomic scope" value="Bacteria"/>
</dbReference>
<dbReference type="PANTHER" id="PTHR13887">
    <property type="entry name" value="GLUTATHIONE S-TRANSFERASE KAPPA"/>
    <property type="match status" value="1"/>
</dbReference>
<dbReference type="CDD" id="cd03024">
    <property type="entry name" value="DsbA_FrnE"/>
    <property type="match status" value="1"/>
</dbReference>
<feature type="domain" description="DSBA-like thioredoxin" evidence="1">
    <location>
        <begin position="8"/>
        <end position="208"/>
    </location>
</feature>
<dbReference type="Pfam" id="PF01323">
    <property type="entry name" value="DSBA"/>
    <property type="match status" value="1"/>
</dbReference>
<comment type="caution">
    <text evidence="2">The sequence shown here is derived from an EMBL/GenBank/DDBJ whole genome shotgun (WGS) entry which is preliminary data.</text>
</comment>
<keyword evidence="2" id="KW-0413">Isomerase</keyword>
<dbReference type="SUPFAM" id="SSF52833">
    <property type="entry name" value="Thioredoxin-like"/>
    <property type="match status" value="1"/>
</dbReference>
<organism evidence="2 3">
    <name type="scientific">Cesiribacter andamanensis AMV16</name>
    <dbReference type="NCBI Taxonomy" id="1279009"/>
    <lineage>
        <taxon>Bacteria</taxon>
        <taxon>Pseudomonadati</taxon>
        <taxon>Bacteroidota</taxon>
        <taxon>Cytophagia</taxon>
        <taxon>Cytophagales</taxon>
        <taxon>Cesiribacteraceae</taxon>
        <taxon>Cesiribacter</taxon>
    </lineage>
</organism>
<keyword evidence="3" id="KW-1185">Reference proteome</keyword>
<sequence>MTKPTIKIDIVTDINCPWCYLGEQRLKSAMEAAADRYHFEVATKPYELSPNAPAEGESKEAYFIKNYGAAALPRLNDSSQQLAQMGKAEGIIFDWQKATRIHNTFNAHRLLWLAKDYGVQKAVADALYKANFTDGSNVNDVDVLLEIGQANGIPSQRLQGFFESEEGKQEVRQLEAWAQRSGISGVPAFIFNQQYLVSGAQPAETFTQVFEQLAPSLQALQGEDGPSCGPDGIC</sequence>
<dbReference type="InterPro" id="IPR036249">
    <property type="entry name" value="Thioredoxin-like_sf"/>
</dbReference>
<dbReference type="Proteomes" id="UP000011910">
    <property type="component" value="Unassembled WGS sequence"/>
</dbReference>